<feature type="coiled-coil region" evidence="1">
    <location>
        <begin position="139"/>
        <end position="166"/>
    </location>
</feature>
<comment type="caution">
    <text evidence="3">The sequence shown here is derived from an EMBL/GenBank/DDBJ whole genome shotgun (WGS) entry which is preliminary data.</text>
</comment>
<evidence type="ECO:0000256" key="2">
    <source>
        <dbReference type="SAM" id="SignalP"/>
    </source>
</evidence>
<dbReference type="Pfam" id="PF00450">
    <property type="entry name" value="Peptidase_S10"/>
    <property type="match status" value="1"/>
</dbReference>
<evidence type="ECO:0000313" key="4">
    <source>
        <dbReference type="Proteomes" id="UP000253324"/>
    </source>
</evidence>
<dbReference type="AlphaFoldDB" id="A0A368Z0H5"/>
<evidence type="ECO:0000313" key="3">
    <source>
        <dbReference type="EMBL" id="RCW85419.1"/>
    </source>
</evidence>
<dbReference type="InterPro" id="IPR001563">
    <property type="entry name" value="Peptidase_S10"/>
</dbReference>
<dbReference type="InterPro" id="IPR029058">
    <property type="entry name" value="AB_hydrolase_fold"/>
</dbReference>
<feature type="signal peptide" evidence="2">
    <location>
        <begin position="1"/>
        <end position="15"/>
    </location>
</feature>
<keyword evidence="4" id="KW-1185">Reference proteome</keyword>
<protein>
    <submittedName>
        <fullName evidence="3">Carboxypeptidase C (Cathepsin A)</fullName>
    </submittedName>
</protein>
<dbReference type="RefSeq" id="WP_114429263.1">
    <property type="nucleotide sequence ID" value="NZ_QPJM01000003.1"/>
</dbReference>
<keyword evidence="3" id="KW-0121">Carboxypeptidase</keyword>
<keyword evidence="1" id="KW-0175">Coiled coil</keyword>
<organism evidence="3 4">
    <name type="scientific">Phyllobacterium bourgognense</name>
    <dbReference type="NCBI Taxonomy" id="314236"/>
    <lineage>
        <taxon>Bacteria</taxon>
        <taxon>Pseudomonadati</taxon>
        <taxon>Pseudomonadota</taxon>
        <taxon>Alphaproteobacteria</taxon>
        <taxon>Hyphomicrobiales</taxon>
        <taxon>Phyllobacteriaceae</taxon>
        <taxon>Phyllobacterium</taxon>
    </lineage>
</organism>
<evidence type="ECO:0000256" key="1">
    <source>
        <dbReference type="SAM" id="Coils"/>
    </source>
</evidence>
<dbReference type="GO" id="GO:0006508">
    <property type="term" value="P:proteolysis"/>
    <property type="evidence" value="ECO:0007669"/>
    <property type="project" value="InterPro"/>
</dbReference>
<dbReference type="Gene3D" id="1.20.5.340">
    <property type="match status" value="1"/>
</dbReference>
<dbReference type="SUPFAM" id="SSF53474">
    <property type="entry name" value="alpha/beta-Hydrolases"/>
    <property type="match status" value="1"/>
</dbReference>
<dbReference type="Proteomes" id="UP000253324">
    <property type="component" value="Unassembled WGS sequence"/>
</dbReference>
<dbReference type="GO" id="GO:0004185">
    <property type="term" value="F:serine-type carboxypeptidase activity"/>
    <property type="evidence" value="ECO:0007669"/>
    <property type="project" value="InterPro"/>
</dbReference>
<keyword evidence="3" id="KW-0645">Protease</keyword>
<dbReference type="EMBL" id="QPJM01000003">
    <property type="protein sequence ID" value="RCW85419.1"/>
    <property type="molecule type" value="Genomic_DNA"/>
</dbReference>
<feature type="coiled-coil region" evidence="1">
    <location>
        <begin position="35"/>
        <end position="69"/>
    </location>
</feature>
<reference evidence="3 4" key="1">
    <citation type="submission" date="2018-07" db="EMBL/GenBank/DDBJ databases">
        <title>Genomic Encyclopedia of Type Strains, Phase III (KMG-III): the genomes of soil and plant-associated and newly described type strains.</title>
        <authorList>
            <person name="Whitman W."/>
        </authorList>
    </citation>
    <scope>NUCLEOTIDE SEQUENCE [LARGE SCALE GENOMIC DNA]</scope>
    <source>
        <strain evidence="3 4">31-25a</strain>
    </source>
</reference>
<dbReference type="Gene3D" id="3.40.50.1820">
    <property type="entry name" value="alpha/beta hydrolase"/>
    <property type="match status" value="1"/>
</dbReference>
<accession>A0A368Z0H5</accession>
<feature type="coiled-coil region" evidence="1">
    <location>
        <begin position="243"/>
        <end position="297"/>
    </location>
</feature>
<name>A0A368Z0H5_9HYPH</name>
<feature type="chain" id="PRO_5016661592" evidence="2">
    <location>
        <begin position="16"/>
        <end position="930"/>
    </location>
</feature>
<dbReference type="OrthoDB" id="9770107at2"/>
<keyword evidence="2" id="KW-0732">Signal</keyword>
<proteinExistence type="predicted"/>
<gene>
    <name evidence="3" type="ORF">C7476_103262</name>
</gene>
<sequence>MNFRYLLLVPVIALAACDSSDSSAPPVQTSDSTFADAANAQLAALGDKVASLNAKLAESDAKFDQLNGRIGSTDAGIGAVTAQIDALAAQVKGLGDSANSASATILRLSGDGAGNPGEIARATDGLARLIGEKADPATITGAEKRLDDLKKELQNATTVLGNAQGRLAALTGEGTADEPGIAKLTRLLAALDSTDDSGAIQKAGIKLTGLTEDASKIAGILDDAERRLAKLKGDGTDKNPGEIAATQARLKTLEESIATAKAELAALEGDGTQAGKIAKARDEIAGLTKAINGLTETLRLQTARAKGLDLKAQEKFAEAALAFKEAGMAPDAADMFKAAGMREEAADMYSRAGMDEEAYTLYAPADYVLQDKTKYDDGKSASLDPKDVDERPAVKRHKMTLDGKTFWFTASTGHLIAYAPKDNTDAQASIFYTAYTRDDLPRENRPVTFVFNGGPGSSSIWLHMAAWGPQRIEMNSPAVAPDAAEKQPENLPLTDNAESLLDETDLVFIDPPGTGYSQAIAPHVNKDFWGVQVDADVLFQYIKHYVNLNQRQSSPKYLYGESYGGGIRAPILSRMMVEAGTGAYDPDPFGKKTIALSGSVFHSPVFDYGTMCEQYAGPACWTLFPTYAMTHKAYAAADTGTKLDIAPPYLDNLREFTLEKHLPVVRRFMLPLLVPSLKASWDSYAESSEGRAHFESAEAYTGVAAAAWKRLMIMPFSIVPARFFESTDYYGSFMGSFKPGYRLNIYDSRMHVKGGEEWDFDTYKPYDFNFYEHKAFHNVFTRYLTEYLNYTNGSYYQQLRLDADGINGQWIWKSGTKEERTTTTTLPDIATALAADPSVKYLAVHGYYDTVTPFYATEWNLVKSRLKDRIPVKNYHGGHMIYYSDDARVALKTDVADFYKAPPVAIAPPVRATGAPATPPAAAVPALTLH</sequence>
<keyword evidence="3" id="KW-0378">Hydrolase</keyword>
<dbReference type="PROSITE" id="PS51257">
    <property type="entry name" value="PROKAR_LIPOPROTEIN"/>
    <property type="match status" value="1"/>
</dbReference>